<proteinExistence type="inferred from homology"/>
<comment type="caution">
    <text evidence="8">The sequence shown here is derived from an EMBL/GenBank/DDBJ whole genome shotgun (WGS) entry which is preliminary data.</text>
</comment>
<dbReference type="EMBL" id="JABTTQ020000553">
    <property type="protein sequence ID" value="KAK6139017.1"/>
    <property type="molecule type" value="Genomic_DNA"/>
</dbReference>
<feature type="domain" description="Transcription initiation factor TFIID component TAF4 C-terminal" evidence="7">
    <location>
        <begin position="291"/>
        <end position="376"/>
    </location>
</feature>
<sequence length="552" mass="62092">MAPNIKKFLEDDQDDRMHSKAESNRDFEGQVSTSQQRSLSDAAALTQTENQILSQWQTSSHDEIGHFPSGKNPMLMDQKEQQSSTEKTQHSEEPNPQSDSQMHDLQYMSNQQSMEMRSNNQQPQSEGKGNFPFPIPQIITDLSNPASGGNKGKSCEVENQADSSGMQMRYVKYELPDQSRTTPERPDVFRSMRELQVSSSIGIKKAVDHSYFARHLSLTDEVESREEKSRIVSWMPSLTSPIGPGNSSKALLKKHAVDQKKPMEAPDSSFPSSSKKQKVSAAFMDQSIKNLNDITAISGVNLREEKEHLFPGHTEDSWVSDASRRVVKEDRLILNKIPLERKLAEISAFLAFSCSLTVAKYGLERTSSDVERCLSLRIDIEKPKHITITTSDVKQQIMTKNREAREELERKQAETEKSQKLKEPQSTSQVDGDKDKIENSVRLAKFKKKEVDEMLATATNDAIRAATGVGDMLSRWQLMIEAKPKQGGIGTSNGSQPALVRKAGRKRVIVPQVVRRITIKDVIAVLERDPQKSRSTLIYRLYDKVSDDIVGE</sequence>
<comment type="similarity">
    <text evidence="2">Belongs to the TAF4 family.</text>
</comment>
<protein>
    <recommendedName>
        <fullName evidence="7">Transcription initiation factor TFIID component TAF4 C-terminal domain-containing protein</fullName>
    </recommendedName>
</protein>
<feature type="compositionally biased region" description="Polar residues" evidence="6">
    <location>
        <begin position="30"/>
        <end position="59"/>
    </location>
</feature>
<reference evidence="8" key="2">
    <citation type="submission" date="2024-01" db="EMBL/GenBank/DDBJ databases">
        <authorList>
            <person name="Ma L."/>
        </authorList>
    </citation>
    <scope>NUCLEOTIDE SEQUENCE</scope>
    <source>
        <strain evidence="8">DH-2019</strain>
        <tissue evidence="8">Leaves</tissue>
    </source>
</reference>
<dbReference type="InterPro" id="IPR045144">
    <property type="entry name" value="TAF4"/>
</dbReference>
<accession>A0ABR0VYH4</accession>
<evidence type="ECO:0000313" key="8">
    <source>
        <dbReference type="EMBL" id="KAK6139017.1"/>
    </source>
</evidence>
<reference evidence="8 10" key="1">
    <citation type="journal article" date="2021" name="Comput. Struct. Biotechnol. J.">
        <title>De novo genome assembly of the potent medicinal plant Rehmannia glutinosa using nanopore technology.</title>
        <authorList>
            <person name="Ma L."/>
            <person name="Dong C."/>
            <person name="Song C."/>
            <person name="Wang X."/>
            <person name="Zheng X."/>
            <person name="Niu Y."/>
            <person name="Chen S."/>
            <person name="Feng W."/>
        </authorList>
    </citation>
    <scope>NUCLEOTIDE SEQUENCE [LARGE SCALE GENOMIC DNA]</scope>
    <source>
        <strain evidence="8">DH-2019</strain>
    </source>
</reference>
<evidence type="ECO:0000313" key="10">
    <source>
        <dbReference type="Proteomes" id="UP001318860"/>
    </source>
</evidence>
<gene>
    <name evidence="9" type="ORF">DH2020_004004</name>
    <name evidence="8" type="ORF">DH2020_027240</name>
</gene>
<dbReference type="InterPro" id="IPR007900">
    <property type="entry name" value="TAF4_C"/>
</dbReference>
<comment type="subcellular location">
    <subcellularLocation>
        <location evidence="1">Nucleus</location>
    </subcellularLocation>
</comment>
<keyword evidence="5" id="KW-0539">Nucleus</keyword>
<dbReference type="Proteomes" id="UP001318860">
    <property type="component" value="Unassembled WGS sequence"/>
</dbReference>
<keyword evidence="4" id="KW-0804">Transcription</keyword>
<feature type="compositionally biased region" description="Basic and acidic residues" evidence="6">
    <location>
        <begin position="402"/>
        <end position="423"/>
    </location>
</feature>
<feature type="compositionally biased region" description="Basic and acidic residues" evidence="6">
    <location>
        <begin position="7"/>
        <end position="28"/>
    </location>
</feature>
<feature type="domain" description="Transcription initiation factor TFIID component TAF4 C-terminal" evidence="7">
    <location>
        <begin position="377"/>
        <end position="541"/>
    </location>
</feature>
<feature type="compositionally biased region" description="Polar residues" evidence="6">
    <location>
        <begin position="107"/>
        <end position="127"/>
    </location>
</feature>
<name>A0ABR0VYH4_REHGL</name>
<evidence type="ECO:0000256" key="3">
    <source>
        <dbReference type="ARBA" id="ARBA00023015"/>
    </source>
</evidence>
<organism evidence="8 10">
    <name type="scientific">Rehmannia glutinosa</name>
    <name type="common">Chinese foxglove</name>
    <dbReference type="NCBI Taxonomy" id="99300"/>
    <lineage>
        <taxon>Eukaryota</taxon>
        <taxon>Viridiplantae</taxon>
        <taxon>Streptophyta</taxon>
        <taxon>Embryophyta</taxon>
        <taxon>Tracheophyta</taxon>
        <taxon>Spermatophyta</taxon>
        <taxon>Magnoliopsida</taxon>
        <taxon>eudicotyledons</taxon>
        <taxon>Gunneridae</taxon>
        <taxon>Pentapetalae</taxon>
        <taxon>asterids</taxon>
        <taxon>lamiids</taxon>
        <taxon>Lamiales</taxon>
        <taxon>Orobanchaceae</taxon>
        <taxon>Rehmannieae</taxon>
        <taxon>Rehmannia</taxon>
    </lineage>
</organism>
<evidence type="ECO:0000259" key="7">
    <source>
        <dbReference type="Pfam" id="PF05236"/>
    </source>
</evidence>
<dbReference type="PANTHER" id="PTHR15138:SF14">
    <property type="entry name" value="TRANSCRIPTION INITIATION FACTOR TFIID SUBUNIT 4"/>
    <property type="match status" value="1"/>
</dbReference>
<keyword evidence="3" id="KW-0805">Transcription regulation</keyword>
<evidence type="ECO:0000256" key="2">
    <source>
        <dbReference type="ARBA" id="ARBA00006178"/>
    </source>
</evidence>
<feature type="region of interest" description="Disordered" evidence="6">
    <location>
        <begin position="1"/>
        <end position="163"/>
    </location>
</feature>
<dbReference type="EMBL" id="JABTTQ020000003">
    <property type="protein sequence ID" value="KAK6160623.1"/>
    <property type="molecule type" value="Genomic_DNA"/>
</dbReference>
<evidence type="ECO:0000256" key="6">
    <source>
        <dbReference type="SAM" id="MobiDB-lite"/>
    </source>
</evidence>
<dbReference type="PANTHER" id="PTHR15138">
    <property type="entry name" value="TRANSCRIPTION INITIATION FACTOR TFIID SUBUNIT 4"/>
    <property type="match status" value="1"/>
</dbReference>
<dbReference type="Pfam" id="PF05236">
    <property type="entry name" value="TAF4"/>
    <property type="match status" value="2"/>
</dbReference>
<feature type="region of interest" description="Disordered" evidence="6">
    <location>
        <begin position="402"/>
        <end position="434"/>
    </location>
</feature>
<evidence type="ECO:0000313" key="9">
    <source>
        <dbReference type="EMBL" id="KAK6160623.1"/>
    </source>
</evidence>
<evidence type="ECO:0000256" key="4">
    <source>
        <dbReference type="ARBA" id="ARBA00023163"/>
    </source>
</evidence>
<keyword evidence="10" id="KW-1185">Reference proteome</keyword>
<evidence type="ECO:0000256" key="1">
    <source>
        <dbReference type="ARBA" id="ARBA00004123"/>
    </source>
</evidence>
<evidence type="ECO:0000256" key="5">
    <source>
        <dbReference type="ARBA" id="ARBA00023242"/>
    </source>
</evidence>